<reference evidence="1 2" key="1">
    <citation type="journal article" date="2022" name="DNA Res.">
        <title>Chromosomal-level genome assembly of the orchid tree Bauhinia variegata (Leguminosae; Cercidoideae) supports the allotetraploid origin hypothesis of Bauhinia.</title>
        <authorList>
            <person name="Zhong Y."/>
            <person name="Chen Y."/>
            <person name="Zheng D."/>
            <person name="Pang J."/>
            <person name="Liu Y."/>
            <person name="Luo S."/>
            <person name="Meng S."/>
            <person name="Qian L."/>
            <person name="Wei D."/>
            <person name="Dai S."/>
            <person name="Zhou R."/>
        </authorList>
    </citation>
    <scope>NUCLEOTIDE SEQUENCE [LARGE SCALE GENOMIC DNA]</scope>
    <source>
        <strain evidence="1">BV-YZ2020</strain>
    </source>
</reference>
<evidence type="ECO:0000313" key="2">
    <source>
        <dbReference type="Proteomes" id="UP000828941"/>
    </source>
</evidence>
<gene>
    <name evidence="1" type="ORF">L6164_002750</name>
</gene>
<protein>
    <submittedName>
        <fullName evidence="1">Uncharacterized protein</fullName>
    </submittedName>
</protein>
<evidence type="ECO:0000313" key="1">
    <source>
        <dbReference type="EMBL" id="KAI4353825.1"/>
    </source>
</evidence>
<accession>A0ACB9Q4N6</accession>
<proteinExistence type="predicted"/>
<dbReference type="EMBL" id="CM039427">
    <property type="protein sequence ID" value="KAI4353825.1"/>
    <property type="molecule type" value="Genomic_DNA"/>
</dbReference>
<organism evidence="1 2">
    <name type="scientific">Bauhinia variegata</name>
    <name type="common">Purple orchid tree</name>
    <name type="synonym">Phanera variegata</name>
    <dbReference type="NCBI Taxonomy" id="167791"/>
    <lineage>
        <taxon>Eukaryota</taxon>
        <taxon>Viridiplantae</taxon>
        <taxon>Streptophyta</taxon>
        <taxon>Embryophyta</taxon>
        <taxon>Tracheophyta</taxon>
        <taxon>Spermatophyta</taxon>
        <taxon>Magnoliopsida</taxon>
        <taxon>eudicotyledons</taxon>
        <taxon>Gunneridae</taxon>
        <taxon>Pentapetalae</taxon>
        <taxon>rosids</taxon>
        <taxon>fabids</taxon>
        <taxon>Fabales</taxon>
        <taxon>Fabaceae</taxon>
        <taxon>Cercidoideae</taxon>
        <taxon>Cercideae</taxon>
        <taxon>Bauhiniinae</taxon>
        <taxon>Bauhinia</taxon>
    </lineage>
</organism>
<dbReference type="Proteomes" id="UP000828941">
    <property type="component" value="Chromosome 2"/>
</dbReference>
<keyword evidence="2" id="KW-1185">Reference proteome</keyword>
<sequence>MTHEEVKLWLQKVDEIKEIQEAGGSANTNLSKYEGLIPYLLVRYQQGRRAVKLAVDVDKLLNVEFGEVSYRPSIPMWTESVFSGIGSEGLQSRIKTVEDIMTALNDSSIRTVGIWGQGGVGKTTIVKAIAKKALEMKLFKVVMATVTRNPQIRNIQGQIADMLGMTLEEETEIGRAGQLRERLKKDKENTLVILDDLWDGLDLNNFGIPIHDDDSSQKTMRNDSDFPASEIAKKCGGLLGALVTIGKTLKNKNSSTGTDVLQKLERHEFTTEEESMEFTTKLSYDHLENERLKATFLLCAQMGHNSLIVDLLKYCIGLSIIEGVTTIREAQLKLDMLIKRLKDASLLLDSYSSDHFTMHDIVRDAALSIAFKEGASLYKKQVQLDDEWLDMDKVEKYTAISLHYCDIVDGLPKSINFPRLKIFCVENNNHSLRISDKFFEGMTELRVLLLIDEKRNASLAELSQLHQLKALDVHIPDLDVFPKNAFFQALDYYMITVGDFKMFSVEGFKMPDQYEASRTLALHLKEGNNNVHSQKGIKLLFNTVEKLFLGNLNRVGNIFYELNLQGFPWLKHLYIANNNDIKYIINSMNLLSCKGRLRKLFIWRLENLKHVWSRDPEGILNFKSLQDVDVNRCDKIDNLFPFSVANGLKQLESLAIRYCGGMEQIVGRENGSNAKGVKFEFPNLTSVSFEELRKKEVYLLSRSIDNYYLNSLEALSLEGLNNPEFLFRLLHRTPNLEKLNLRNCDFRELLRPGTLTAMEKIGIVVQLKDFSLQLMNSLHDIGFKQDPSLFQQLQRLTVSYSNHLINLALGTVCFSHLTCLNVWYCDRLINLMESFTAKSLSQLTTLKISSCHAMEEIVSKKERKDEREDKIAFHRLTTLKLSNLWKLTSFCSSECCSFMFPVLERLVVTYCPEMIIFTQGGLEEPKLRKVYFGEEEEGKWYWRDNLNKTIRDRFMIYIERLELSDYLEQLWHGKDPIPEKCFTNLEYLSVVNCEFLSIVIPCHLLFYLKNVKELIVRSCNSVQTVFDISEIKSGEIHLERMTLENLPNLKNVWNLVENSQGIFSIPSLETVRITSCESLNFLFPASLAENLEKLQNLSIENCEEMEEIVGKDETAAEGEFHKFKFPCLTKLTLKGLFKLECFYPGKHNLECPKLESLVVVHCASTLYSLYHEVILKQEHLTLNAKDTMMLYCGEFQENLHNIKWLTLQCFHNVNEGDTLPYGFLNNIPNIEALEVFCSGFNMIFPAQRLEVDDNRILTQLRKLYLEMLPGLKSIGLEHYWIDPLCSNLKALDVRCCNLLTTLVQSTVSFYNLKRLRIVSCHGLEYLFTSSTAKSLVQLEEMSINSSKSIKGIVAKEEDDSCFNEIIFENLRKLKLLSLSSLLSFCTGNTTLNFPSLETVYIYECPRMEIFFKGIINAPKLDQIRVLYWANNDFHWDTDLNTTIMKLLNEKVYLEQCKYLKLSDYPEAEKVWHGKVPLPKACFRRLQTLVVENCDFLSNVIPSHLLLYLKKLQVKNCIYAEVIFDLNDMNMTTNEKVSFSLEILTLDQLPNLKHVWSKDPEGISFINLKLVQVTNCEGLKALFTTSLPKILEKLEKLTVESCETKEEIVGKDKAAAESSTTKFVFPWLTLLVLSKNPNLKYFYAGRHNLVCTNLKYLRVYHYGKFGMFTLNSQNYQEGQAEDHQGGISVNAVFFLNSKDTLPFGFLLKVPNMETLAIACSEFKEIFPSQRLEDEHIRKLAQLKGLRLVNLSQPSSIGLEHSWQDQLCENLEVLQIRRCPRLTNIVQSAMSFSSLKKLFINQCHGLECLFTSSTAKSLGRLKEMCIEECGSIKEIVAKEKDESNQDEIIFEKLMKLSLNSLPCLTSFHTGNSSLKLPSLHKVIITQCPKMKIFSQGSIYTPVLIGIQVSQDEHVVYDEYDRVQLVDYDLHWNNNLNSTIEQLFHEKDALFSKEKLI</sequence>
<comment type="caution">
    <text evidence="1">The sequence shown here is derived from an EMBL/GenBank/DDBJ whole genome shotgun (WGS) entry which is preliminary data.</text>
</comment>
<name>A0ACB9Q4N6_BAUVA</name>